<proteinExistence type="predicted"/>
<dbReference type="Proteomes" id="UP000724149">
    <property type="component" value="Unassembled WGS sequence"/>
</dbReference>
<sequence>MKRLIYFELRKIFSRRLAQIALIGVLLFTALLSITTYRNKYAYDPYIGQGSGKAAVEIDKAAAARYEGVLTDETVRKMMSDFAPASDLHGMNAVYLYQNATQSAAFARFANQDGSWNGQTVSDVFGDEEIRIGYVDGWLSTSQNMARSFVALALAVIVMTAPVFSGEYEGVDNIILTSRYGRTRCTAAKVTAGVFAAIFATALTVALNLILALLFYGTEGLDCSILFASIDYVEGFIPFNITCGALVSYQVLLAFTCTLSTVGATLLVSAMSKNQAVAFVVSMAVFLFPALVPITEASPLFRLVGLLPLYHVLAVALLSVEQMGNGLLYAVWAVPAALFFLGVGAVFSRRIFARHQIV</sequence>
<dbReference type="EMBL" id="JACSNR010000006">
    <property type="protein sequence ID" value="MBM6923435.1"/>
    <property type="molecule type" value="Genomic_DNA"/>
</dbReference>
<evidence type="ECO:0000313" key="3">
    <source>
        <dbReference type="Proteomes" id="UP000724149"/>
    </source>
</evidence>
<evidence type="ECO:0000256" key="1">
    <source>
        <dbReference type="SAM" id="Phobius"/>
    </source>
</evidence>
<keyword evidence="1" id="KW-0472">Membrane</keyword>
<comment type="caution">
    <text evidence="2">The sequence shown here is derived from an EMBL/GenBank/DDBJ whole genome shotgun (WGS) entry which is preliminary data.</text>
</comment>
<feature type="transmembrane region" description="Helical" evidence="1">
    <location>
        <begin position="327"/>
        <end position="347"/>
    </location>
</feature>
<feature type="transmembrane region" description="Helical" evidence="1">
    <location>
        <begin position="236"/>
        <end position="269"/>
    </location>
</feature>
<accession>A0ABS2GPM9</accession>
<evidence type="ECO:0000313" key="2">
    <source>
        <dbReference type="EMBL" id="MBM6923435.1"/>
    </source>
</evidence>
<feature type="transmembrane region" description="Helical" evidence="1">
    <location>
        <begin position="276"/>
        <end position="294"/>
    </location>
</feature>
<gene>
    <name evidence="2" type="ORF">H9X81_07010</name>
</gene>
<reference evidence="2 3" key="1">
    <citation type="journal article" date="2021" name="Sci. Rep.">
        <title>The distribution of antibiotic resistance genes in chicken gut microbiota commensals.</title>
        <authorList>
            <person name="Juricova H."/>
            <person name="Matiasovicova J."/>
            <person name="Kubasova T."/>
            <person name="Cejkova D."/>
            <person name="Rychlik I."/>
        </authorList>
    </citation>
    <scope>NUCLEOTIDE SEQUENCE [LARGE SCALE GENOMIC DNA]</scope>
    <source>
        <strain evidence="2 3">An564</strain>
    </source>
</reference>
<keyword evidence="1" id="KW-0812">Transmembrane</keyword>
<name>A0ABS2GPM9_9FIRM</name>
<keyword evidence="1" id="KW-1133">Transmembrane helix</keyword>
<keyword evidence="3" id="KW-1185">Reference proteome</keyword>
<protein>
    <submittedName>
        <fullName evidence="2">ABC transporter permease</fullName>
    </submittedName>
</protein>
<dbReference type="PANTHER" id="PTHR37305">
    <property type="entry name" value="INTEGRAL MEMBRANE PROTEIN-RELATED"/>
    <property type="match status" value="1"/>
</dbReference>
<feature type="transmembrane region" description="Helical" evidence="1">
    <location>
        <begin position="149"/>
        <end position="171"/>
    </location>
</feature>
<dbReference type="PANTHER" id="PTHR37305:SF1">
    <property type="entry name" value="MEMBRANE PROTEIN"/>
    <property type="match status" value="1"/>
</dbReference>
<organism evidence="2 3">
    <name type="scientific">Hydrogenoanaerobacterium saccharovorans</name>
    <dbReference type="NCBI Taxonomy" id="474960"/>
    <lineage>
        <taxon>Bacteria</taxon>
        <taxon>Bacillati</taxon>
        <taxon>Bacillota</taxon>
        <taxon>Clostridia</taxon>
        <taxon>Eubacteriales</taxon>
        <taxon>Oscillospiraceae</taxon>
        <taxon>Hydrogenoanaerobacterium</taxon>
    </lineage>
</organism>
<feature type="transmembrane region" description="Helical" evidence="1">
    <location>
        <begin position="192"/>
        <end position="216"/>
    </location>
</feature>
<dbReference type="RefSeq" id="WP_204720853.1">
    <property type="nucleotide sequence ID" value="NZ_JACSNR010000006.1"/>
</dbReference>